<sequence>MLVEHIWYVLPVVIFAGIVRGYSGFGFTVIAVVGLNFFFEPQQSVVIVLSLDVICSLNLMKQAFEQAHYPTLKTLIIGSVLGIPVGYCFLLLIPPSILKLLICIAILILAGLLFSKSRPFNADKTQTKLGFGVASGAGTVSASIGGPMIVYYMSSSNLSTVNQRATMILFFVASEALAVATLIGSGLVDSTLSNALLILTLPTLIAVQYGQYLFNRKPPQSLKSFALPVMVTVALLGIGNSAMSVVA</sequence>
<organism evidence="9 10">
    <name type="scientific">Leucothrix arctica</name>
    <dbReference type="NCBI Taxonomy" id="1481894"/>
    <lineage>
        <taxon>Bacteria</taxon>
        <taxon>Pseudomonadati</taxon>
        <taxon>Pseudomonadota</taxon>
        <taxon>Gammaproteobacteria</taxon>
        <taxon>Thiotrichales</taxon>
        <taxon>Thiotrichaceae</taxon>
        <taxon>Leucothrix</taxon>
    </lineage>
</organism>
<feature type="transmembrane region" description="Helical" evidence="8">
    <location>
        <begin position="46"/>
        <end position="64"/>
    </location>
</feature>
<reference evidence="9 10" key="1">
    <citation type="submission" date="2018-05" db="EMBL/GenBank/DDBJ databases">
        <title>Leucothrix arctica sp. nov., isolated from Arctic seawater.</title>
        <authorList>
            <person name="Choi A."/>
            <person name="Baek K."/>
        </authorList>
    </citation>
    <scope>NUCLEOTIDE SEQUENCE [LARGE SCALE GENOMIC DNA]</scope>
    <source>
        <strain evidence="9 10">IMCC9719</strain>
    </source>
</reference>
<dbReference type="EMBL" id="QGKL01000041">
    <property type="protein sequence ID" value="PWQ94208.1"/>
    <property type="molecule type" value="Genomic_DNA"/>
</dbReference>
<dbReference type="InterPro" id="IPR002781">
    <property type="entry name" value="TM_pro_TauE-like"/>
</dbReference>
<dbReference type="GO" id="GO:0005886">
    <property type="term" value="C:plasma membrane"/>
    <property type="evidence" value="ECO:0007669"/>
    <property type="project" value="UniProtKB-SubCell"/>
</dbReference>
<feature type="transmembrane region" description="Helical" evidence="8">
    <location>
        <begin position="194"/>
        <end position="214"/>
    </location>
</feature>
<feature type="transmembrane region" description="Helical" evidence="8">
    <location>
        <begin position="226"/>
        <end position="246"/>
    </location>
</feature>
<accession>A0A317C6I1</accession>
<dbReference type="InterPro" id="IPR052017">
    <property type="entry name" value="TSUP"/>
</dbReference>
<dbReference type="AlphaFoldDB" id="A0A317C6I1"/>
<keyword evidence="10" id="KW-1185">Reference proteome</keyword>
<evidence type="ECO:0000256" key="5">
    <source>
        <dbReference type="ARBA" id="ARBA00022692"/>
    </source>
</evidence>
<dbReference type="PANTHER" id="PTHR30269">
    <property type="entry name" value="TRANSMEMBRANE PROTEIN YFCA"/>
    <property type="match status" value="1"/>
</dbReference>
<keyword evidence="6 8" id="KW-1133">Transmembrane helix</keyword>
<comment type="subcellular location">
    <subcellularLocation>
        <location evidence="1 8">Cell membrane</location>
        <topology evidence="1 8">Multi-pass membrane protein</topology>
    </subcellularLocation>
</comment>
<evidence type="ECO:0000313" key="9">
    <source>
        <dbReference type="EMBL" id="PWQ94208.1"/>
    </source>
</evidence>
<feature type="transmembrane region" description="Helical" evidence="8">
    <location>
        <begin position="76"/>
        <end position="93"/>
    </location>
</feature>
<evidence type="ECO:0000256" key="1">
    <source>
        <dbReference type="ARBA" id="ARBA00004651"/>
    </source>
</evidence>
<feature type="transmembrane region" description="Helical" evidence="8">
    <location>
        <begin position="165"/>
        <end position="188"/>
    </location>
</feature>
<name>A0A317C6I1_9GAMM</name>
<evidence type="ECO:0000313" key="10">
    <source>
        <dbReference type="Proteomes" id="UP000245506"/>
    </source>
</evidence>
<comment type="similarity">
    <text evidence="2 8">Belongs to the 4-toluene sulfonate uptake permease (TSUP) (TC 2.A.102) family.</text>
</comment>
<evidence type="ECO:0000256" key="3">
    <source>
        <dbReference type="ARBA" id="ARBA00022448"/>
    </source>
</evidence>
<dbReference type="Pfam" id="PF01925">
    <property type="entry name" value="TauE"/>
    <property type="match status" value="1"/>
</dbReference>
<evidence type="ECO:0000256" key="6">
    <source>
        <dbReference type="ARBA" id="ARBA00022989"/>
    </source>
</evidence>
<proteinExistence type="inferred from homology"/>
<feature type="transmembrane region" description="Helical" evidence="8">
    <location>
        <begin position="100"/>
        <end position="117"/>
    </location>
</feature>
<keyword evidence="7 8" id="KW-0472">Membrane</keyword>
<dbReference type="PANTHER" id="PTHR30269:SF37">
    <property type="entry name" value="MEMBRANE TRANSPORTER PROTEIN"/>
    <property type="match status" value="1"/>
</dbReference>
<feature type="transmembrane region" description="Helical" evidence="8">
    <location>
        <begin position="129"/>
        <end position="153"/>
    </location>
</feature>
<evidence type="ECO:0000256" key="2">
    <source>
        <dbReference type="ARBA" id="ARBA00009142"/>
    </source>
</evidence>
<dbReference type="Proteomes" id="UP000245506">
    <property type="component" value="Unassembled WGS sequence"/>
</dbReference>
<keyword evidence="3" id="KW-0813">Transport</keyword>
<evidence type="ECO:0000256" key="7">
    <source>
        <dbReference type="ARBA" id="ARBA00023136"/>
    </source>
</evidence>
<keyword evidence="5 8" id="KW-0812">Transmembrane</keyword>
<protein>
    <recommendedName>
        <fullName evidence="8">Probable membrane transporter protein</fullName>
    </recommendedName>
</protein>
<gene>
    <name evidence="9" type="ORF">DKT75_16880</name>
</gene>
<keyword evidence="4 8" id="KW-1003">Cell membrane</keyword>
<evidence type="ECO:0000256" key="8">
    <source>
        <dbReference type="RuleBase" id="RU363041"/>
    </source>
</evidence>
<comment type="caution">
    <text evidence="9">The sequence shown here is derived from an EMBL/GenBank/DDBJ whole genome shotgun (WGS) entry which is preliminary data.</text>
</comment>
<evidence type="ECO:0000256" key="4">
    <source>
        <dbReference type="ARBA" id="ARBA00022475"/>
    </source>
</evidence>
<feature type="transmembrane region" description="Helical" evidence="8">
    <location>
        <begin position="6"/>
        <end position="39"/>
    </location>
</feature>